<dbReference type="Gene3D" id="3.40.50.300">
    <property type="entry name" value="P-loop containing nucleotide triphosphate hydrolases"/>
    <property type="match status" value="1"/>
</dbReference>
<dbReference type="InterPro" id="IPR039421">
    <property type="entry name" value="Type_1_exporter"/>
</dbReference>
<evidence type="ECO:0000259" key="8">
    <source>
        <dbReference type="PROSITE" id="PS50893"/>
    </source>
</evidence>
<feature type="domain" description="ABC transmembrane type-1" evidence="9">
    <location>
        <begin position="19"/>
        <end position="300"/>
    </location>
</feature>
<dbReference type="EMBL" id="QGGI01000001">
    <property type="protein sequence ID" value="PWJ96674.1"/>
    <property type="molecule type" value="Genomic_DNA"/>
</dbReference>
<comment type="subcellular location">
    <subcellularLocation>
        <location evidence="1">Cell membrane</location>
        <topology evidence="1">Multi-pass membrane protein</topology>
    </subcellularLocation>
</comment>
<dbReference type="SUPFAM" id="SSF52540">
    <property type="entry name" value="P-loop containing nucleoside triphosphate hydrolases"/>
    <property type="match status" value="1"/>
</dbReference>
<proteinExistence type="predicted"/>
<dbReference type="AlphaFoldDB" id="A0AA45HJW6"/>
<protein>
    <submittedName>
        <fullName evidence="10">ATP-binding cassette subfamily B protein</fullName>
    </submittedName>
</protein>
<evidence type="ECO:0000313" key="11">
    <source>
        <dbReference type="Proteomes" id="UP000245921"/>
    </source>
</evidence>
<dbReference type="GO" id="GO:0015421">
    <property type="term" value="F:ABC-type oligopeptide transporter activity"/>
    <property type="evidence" value="ECO:0007669"/>
    <property type="project" value="TreeGrafter"/>
</dbReference>
<dbReference type="GO" id="GO:0016887">
    <property type="term" value="F:ATP hydrolysis activity"/>
    <property type="evidence" value="ECO:0007669"/>
    <property type="project" value="InterPro"/>
</dbReference>
<organism evidence="10 11">
    <name type="scientific">Oceanotoga teriensis</name>
    <dbReference type="NCBI Taxonomy" id="515440"/>
    <lineage>
        <taxon>Bacteria</taxon>
        <taxon>Thermotogati</taxon>
        <taxon>Thermotogota</taxon>
        <taxon>Thermotogae</taxon>
        <taxon>Petrotogales</taxon>
        <taxon>Petrotogaceae</taxon>
        <taxon>Oceanotoga</taxon>
    </lineage>
</organism>
<name>A0AA45HJW6_9BACT</name>
<keyword evidence="5 7" id="KW-1133">Transmembrane helix</keyword>
<dbReference type="SUPFAM" id="SSF90123">
    <property type="entry name" value="ABC transporter transmembrane region"/>
    <property type="match status" value="1"/>
</dbReference>
<feature type="transmembrane region" description="Helical" evidence="7">
    <location>
        <begin position="157"/>
        <end position="175"/>
    </location>
</feature>
<dbReference type="InterPro" id="IPR017871">
    <property type="entry name" value="ABC_transporter-like_CS"/>
</dbReference>
<dbReference type="PROSITE" id="PS50893">
    <property type="entry name" value="ABC_TRANSPORTER_2"/>
    <property type="match status" value="1"/>
</dbReference>
<comment type="caution">
    <text evidence="10">The sequence shown here is derived from an EMBL/GenBank/DDBJ whole genome shotgun (WGS) entry which is preliminary data.</text>
</comment>
<evidence type="ECO:0000256" key="5">
    <source>
        <dbReference type="ARBA" id="ARBA00022989"/>
    </source>
</evidence>
<feature type="transmembrane region" description="Helical" evidence="7">
    <location>
        <begin position="18"/>
        <end position="39"/>
    </location>
</feature>
<dbReference type="InterPro" id="IPR011527">
    <property type="entry name" value="ABC1_TM_dom"/>
</dbReference>
<dbReference type="InterPro" id="IPR027417">
    <property type="entry name" value="P-loop_NTPase"/>
</dbReference>
<keyword evidence="6 7" id="KW-0472">Membrane</keyword>
<keyword evidence="4 10" id="KW-0067">ATP-binding</keyword>
<feature type="transmembrane region" description="Helical" evidence="7">
    <location>
        <begin position="51"/>
        <end position="70"/>
    </location>
</feature>
<keyword evidence="2 7" id="KW-0812">Transmembrane</keyword>
<dbReference type="GO" id="GO:0005886">
    <property type="term" value="C:plasma membrane"/>
    <property type="evidence" value="ECO:0007669"/>
    <property type="project" value="UniProtKB-SubCell"/>
</dbReference>
<dbReference type="InterPro" id="IPR003593">
    <property type="entry name" value="AAA+_ATPase"/>
</dbReference>
<dbReference type="InterPro" id="IPR036640">
    <property type="entry name" value="ABC1_TM_sf"/>
</dbReference>
<keyword evidence="3" id="KW-0547">Nucleotide-binding</keyword>
<evidence type="ECO:0000256" key="3">
    <source>
        <dbReference type="ARBA" id="ARBA00022741"/>
    </source>
</evidence>
<accession>A0AA45HJW6</accession>
<evidence type="ECO:0000256" key="6">
    <source>
        <dbReference type="ARBA" id="ARBA00023136"/>
    </source>
</evidence>
<evidence type="ECO:0000256" key="2">
    <source>
        <dbReference type="ARBA" id="ARBA00022692"/>
    </source>
</evidence>
<dbReference type="PROSITE" id="PS00211">
    <property type="entry name" value="ABC_TRANSPORTER_1"/>
    <property type="match status" value="1"/>
</dbReference>
<dbReference type="Pfam" id="PF00005">
    <property type="entry name" value="ABC_tran"/>
    <property type="match status" value="1"/>
</dbReference>
<dbReference type="Proteomes" id="UP000245921">
    <property type="component" value="Unassembled WGS sequence"/>
</dbReference>
<feature type="domain" description="ABC transporter" evidence="8">
    <location>
        <begin position="329"/>
        <end position="534"/>
    </location>
</feature>
<gene>
    <name evidence="10" type="ORF">C7380_101249</name>
</gene>
<dbReference type="SMART" id="SM00382">
    <property type="entry name" value="AAA"/>
    <property type="match status" value="1"/>
</dbReference>
<evidence type="ECO:0000256" key="4">
    <source>
        <dbReference type="ARBA" id="ARBA00022840"/>
    </source>
</evidence>
<dbReference type="Pfam" id="PF00664">
    <property type="entry name" value="ABC_membrane"/>
    <property type="match status" value="1"/>
</dbReference>
<dbReference type="InterPro" id="IPR003439">
    <property type="entry name" value="ABC_transporter-like_ATP-bd"/>
</dbReference>
<evidence type="ECO:0000256" key="1">
    <source>
        <dbReference type="ARBA" id="ARBA00004651"/>
    </source>
</evidence>
<evidence type="ECO:0000256" key="7">
    <source>
        <dbReference type="SAM" id="Phobius"/>
    </source>
</evidence>
<feature type="transmembrane region" description="Helical" evidence="7">
    <location>
        <begin position="133"/>
        <end position="151"/>
    </location>
</feature>
<keyword evidence="11" id="KW-1185">Reference proteome</keyword>
<evidence type="ECO:0000313" key="10">
    <source>
        <dbReference type="EMBL" id="PWJ96674.1"/>
    </source>
</evidence>
<dbReference type="PROSITE" id="PS50929">
    <property type="entry name" value="ABC_TM1F"/>
    <property type="match status" value="1"/>
</dbReference>
<feature type="transmembrane region" description="Helical" evidence="7">
    <location>
        <begin position="244"/>
        <end position="262"/>
    </location>
</feature>
<evidence type="ECO:0000259" key="9">
    <source>
        <dbReference type="PROSITE" id="PS50929"/>
    </source>
</evidence>
<reference evidence="10 11" key="1">
    <citation type="submission" date="2018-05" db="EMBL/GenBank/DDBJ databases">
        <title>Genomic Encyclopedia of Type Strains, Phase IV (KMG-IV): sequencing the most valuable type-strain genomes for metagenomic binning, comparative biology and taxonomic classification.</title>
        <authorList>
            <person name="Goeker M."/>
        </authorList>
    </citation>
    <scope>NUCLEOTIDE SEQUENCE [LARGE SCALE GENOMIC DNA]</scope>
    <source>
        <strain evidence="10 11">DSM 24906</strain>
    </source>
</reference>
<dbReference type="Gene3D" id="1.20.1560.10">
    <property type="entry name" value="ABC transporter type 1, transmembrane domain"/>
    <property type="match status" value="1"/>
</dbReference>
<dbReference type="PANTHER" id="PTHR43394:SF1">
    <property type="entry name" value="ATP-BINDING CASSETTE SUB-FAMILY B MEMBER 10, MITOCHONDRIAL"/>
    <property type="match status" value="1"/>
</dbReference>
<dbReference type="PANTHER" id="PTHR43394">
    <property type="entry name" value="ATP-DEPENDENT PERMEASE MDL1, MITOCHONDRIAL"/>
    <property type="match status" value="1"/>
</dbReference>
<dbReference type="GO" id="GO:0005524">
    <property type="term" value="F:ATP binding"/>
    <property type="evidence" value="ECO:0007669"/>
    <property type="project" value="UniProtKB-KW"/>
</dbReference>
<sequence>MGGYSFLFKIIFKHKKKLFFTLILMAFSTFLGYSIPYLFKVILDNVNTMDYKSFLLIVPSIIIFGLTMYFSSIFSDKYFNIYTQNIVFDIRKKIIDKIFNSNLSIFQKISQTDFVRIILSDTEEIKNALNSSVFLLFDIIIRIIALAFFISQIDIKVFLALFIWCILFFLLTKNMSNGIKDSKIKERKFYGKMTSKFKDFIIGNVDIRYLMPFKALNDELDINFKDYLKSSNEAEVKMSKYRNLTTVSEFGIILILIVYALLQNKNGTFDISKTLTLFIYSPYILPIIHQVYHLQSNFTNIKGLINPLYEIFNIPTEEKAIDVDCIDNIKTENLSLTLGNNTLFEKLNLNFQKGNIYIIKGISGKGKSSFLNSILDLLPHDGEIYINNDKDIKDISLKSLNKRIMYIPQDVYIFNETIMYNINFNSDKKISTNLLTELNLDSIAKRLETSIGENNNEVISGGEKKRIGLARVLNFHDDKDIIVLDETFSNMDSETKLKTLNKVISFSKDKILIITTHDTEIFEYIKNMPNIIEIGI</sequence>